<sequence>MSALGVRRAAGSVSRRQIFQLMRRLLRAQMLLRLFRIALSLIFLPLDNTILFVAVIYSYISSLFPPSGTRNRRQILQDVRFYPKTILVTGVDTPHGLGLTRRWYNEGHRVVGADITDAQVTSGESMSRALFAYYRIPKAGYVSGLLDIVQREKVDVWIPCSQYSSAVEDATAKGLIESRTACKCITLDAEFAAQWGRPESFMQYLQQNDLPIMESQLVQSRDSIHKILHRSPTKIYHLRKTAGDPRQDNPIVLPKRTLSLTYSEVSKLQISKDSPWLIQQHARLGESIAELLMISGAITAIAVRPANQESTWGNSPLNEGLTTTIHKLMERFASAGGPRATGHLSIRLMVDEELNTDSVRYAVYIAGCTQGPTAIAHLLQSTPTSALASGYLTALSPNGLTSKPSLDVLPGNTRTSITKTPMRWSGLCQMARGYDIRRGLPAFYPVAQRIDWVVDEAGNLLLFWRNWRFSLADPLPWWWHNHVFHPWREMSLMLDSKQR</sequence>
<dbReference type="RefSeq" id="XP_070887068.1">
    <property type="nucleotide sequence ID" value="XM_071035222.1"/>
</dbReference>
<accession>A0ABR4LU89</accession>
<protein>
    <submittedName>
        <fullName evidence="2">Uncharacterized protein</fullName>
    </submittedName>
</protein>
<dbReference type="Gene3D" id="3.40.50.20">
    <property type="match status" value="1"/>
</dbReference>
<proteinExistence type="predicted"/>
<comment type="caution">
    <text evidence="2">The sequence shown here is derived from an EMBL/GenBank/DDBJ whole genome shotgun (WGS) entry which is preliminary data.</text>
</comment>
<feature type="transmembrane region" description="Helical" evidence="1">
    <location>
        <begin position="34"/>
        <end position="60"/>
    </location>
</feature>
<reference evidence="2 3" key="1">
    <citation type="submission" date="2024-07" db="EMBL/GenBank/DDBJ databases">
        <title>Section-level genome sequencing and comparative genomics of Aspergillus sections Usti and Cavernicolus.</title>
        <authorList>
            <consortium name="Lawrence Berkeley National Laboratory"/>
            <person name="Nybo J.L."/>
            <person name="Vesth T.C."/>
            <person name="Theobald S."/>
            <person name="Frisvad J.C."/>
            <person name="Larsen T.O."/>
            <person name="Kjaerboelling I."/>
            <person name="Rothschild-Mancinelli K."/>
            <person name="Lyhne E.K."/>
            <person name="Kogle M.E."/>
            <person name="Barry K."/>
            <person name="Clum A."/>
            <person name="Na H."/>
            <person name="Ledsgaard L."/>
            <person name="Lin J."/>
            <person name="Lipzen A."/>
            <person name="Kuo A."/>
            <person name="Riley R."/>
            <person name="Mondo S."/>
            <person name="Labutti K."/>
            <person name="Haridas S."/>
            <person name="Pangalinan J."/>
            <person name="Salamov A.A."/>
            <person name="Simmons B.A."/>
            <person name="Magnuson J.K."/>
            <person name="Chen J."/>
            <person name="Drula E."/>
            <person name="Henrissat B."/>
            <person name="Wiebenga A."/>
            <person name="Lubbers R.J."/>
            <person name="Gomes A.C."/>
            <person name="Macurrencykelacurrency M.R."/>
            <person name="Stajich J."/>
            <person name="Grigoriev I.V."/>
            <person name="Mortensen U.H."/>
            <person name="De Vries R.P."/>
            <person name="Baker S.E."/>
            <person name="Andersen M.R."/>
        </authorList>
    </citation>
    <scope>NUCLEOTIDE SEQUENCE [LARGE SCALE GENOMIC DNA]</scope>
    <source>
        <strain evidence="2 3">CBS 449.75</strain>
    </source>
</reference>
<organism evidence="2 3">
    <name type="scientific">Aspergillus lucknowensis</name>
    <dbReference type="NCBI Taxonomy" id="176173"/>
    <lineage>
        <taxon>Eukaryota</taxon>
        <taxon>Fungi</taxon>
        <taxon>Dikarya</taxon>
        <taxon>Ascomycota</taxon>
        <taxon>Pezizomycotina</taxon>
        <taxon>Eurotiomycetes</taxon>
        <taxon>Eurotiomycetidae</taxon>
        <taxon>Eurotiales</taxon>
        <taxon>Aspergillaceae</taxon>
        <taxon>Aspergillus</taxon>
        <taxon>Aspergillus subgen. Nidulantes</taxon>
    </lineage>
</organism>
<keyword evidence="3" id="KW-1185">Reference proteome</keyword>
<keyword evidence="1" id="KW-0472">Membrane</keyword>
<name>A0ABR4LU89_9EURO</name>
<dbReference type="GeneID" id="98150294"/>
<keyword evidence="1" id="KW-1133">Transmembrane helix</keyword>
<evidence type="ECO:0000313" key="3">
    <source>
        <dbReference type="Proteomes" id="UP001610432"/>
    </source>
</evidence>
<dbReference type="EMBL" id="JBFXLQ010000015">
    <property type="protein sequence ID" value="KAL2868089.1"/>
    <property type="molecule type" value="Genomic_DNA"/>
</dbReference>
<evidence type="ECO:0000313" key="2">
    <source>
        <dbReference type="EMBL" id="KAL2868089.1"/>
    </source>
</evidence>
<evidence type="ECO:0000256" key="1">
    <source>
        <dbReference type="SAM" id="Phobius"/>
    </source>
</evidence>
<dbReference type="Proteomes" id="UP001610432">
    <property type="component" value="Unassembled WGS sequence"/>
</dbReference>
<keyword evidence="1" id="KW-0812">Transmembrane</keyword>
<gene>
    <name evidence="2" type="ORF">BJX67DRAFT_60697</name>
</gene>